<comment type="caution">
    <text evidence="1">The sequence shown here is derived from an EMBL/GenBank/DDBJ whole genome shotgun (WGS) entry which is preliminary data.</text>
</comment>
<dbReference type="Proteomes" id="UP000838756">
    <property type="component" value="Unassembled WGS sequence"/>
</dbReference>
<reference evidence="1" key="1">
    <citation type="submission" date="2022-03" db="EMBL/GenBank/DDBJ databases">
        <authorList>
            <person name="Lindestad O."/>
        </authorList>
    </citation>
    <scope>NUCLEOTIDE SEQUENCE</scope>
</reference>
<keyword evidence="2" id="KW-1185">Reference proteome</keyword>
<evidence type="ECO:0000313" key="2">
    <source>
        <dbReference type="Proteomes" id="UP000838756"/>
    </source>
</evidence>
<protein>
    <submittedName>
        <fullName evidence="1">Jg7172 protein</fullName>
    </submittedName>
</protein>
<organism evidence="1 2">
    <name type="scientific">Pararge aegeria aegeria</name>
    <dbReference type="NCBI Taxonomy" id="348720"/>
    <lineage>
        <taxon>Eukaryota</taxon>
        <taxon>Metazoa</taxon>
        <taxon>Ecdysozoa</taxon>
        <taxon>Arthropoda</taxon>
        <taxon>Hexapoda</taxon>
        <taxon>Insecta</taxon>
        <taxon>Pterygota</taxon>
        <taxon>Neoptera</taxon>
        <taxon>Endopterygota</taxon>
        <taxon>Lepidoptera</taxon>
        <taxon>Glossata</taxon>
        <taxon>Ditrysia</taxon>
        <taxon>Papilionoidea</taxon>
        <taxon>Nymphalidae</taxon>
        <taxon>Satyrinae</taxon>
        <taxon>Satyrini</taxon>
        <taxon>Parargina</taxon>
        <taxon>Pararge</taxon>
    </lineage>
</organism>
<evidence type="ECO:0000313" key="1">
    <source>
        <dbReference type="EMBL" id="CAH2231759.1"/>
    </source>
</evidence>
<dbReference type="EMBL" id="CAKXAJ010024854">
    <property type="protein sequence ID" value="CAH2231759.1"/>
    <property type="molecule type" value="Genomic_DNA"/>
</dbReference>
<sequence length="81" mass="9469">MLLQQEDNSVDFVDRMTEEGVQLTLKGPDFLAGMKDWNKVAELLVDKEMVVQQEDIAVQGVHFEVEPQMSRWMVEHCFREN</sequence>
<accession>A0A8S4R6U2</accession>
<proteinExistence type="predicted"/>
<dbReference type="AlphaFoldDB" id="A0A8S4R6U2"/>
<name>A0A8S4R6U2_9NEOP</name>
<gene>
    <name evidence="1" type="primary">jg7172</name>
    <name evidence="1" type="ORF">PAEG_LOCUS10211</name>
</gene>